<dbReference type="AlphaFoldDB" id="A0AAN8UGD2"/>
<reference evidence="1 2" key="1">
    <citation type="submission" date="2024-02" db="EMBL/GenBank/DDBJ databases">
        <title>de novo genome assembly of Solanum bulbocastanum strain 11H21.</title>
        <authorList>
            <person name="Hosaka A.J."/>
        </authorList>
    </citation>
    <scope>NUCLEOTIDE SEQUENCE [LARGE SCALE GENOMIC DNA]</scope>
    <source>
        <tissue evidence="1">Young leaves</tissue>
    </source>
</reference>
<sequence length="105" mass="12345">MDTKLPVLFQLLPPVDVSVAGRRWSMLPRLLRQWLLPYYSYVSVYLELEDEPHEEVLKRTSSVYCITSRLMNVILQRDVWHGTMLYFSCLVERGVTASVVNFKHI</sequence>
<comment type="caution">
    <text evidence="1">The sequence shown here is derived from an EMBL/GenBank/DDBJ whole genome shotgun (WGS) entry which is preliminary data.</text>
</comment>
<dbReference type="Proteomes" id="UP001371456">
    <property type="component" value="Unassembled WGS sequence"/>
</dbReference>
<protein>
    <submittedName>
        <fullName evidence="1">Uncharacterized protein</fullName>
    </submittedName>
</protein>
<keyword evidence="2" id="KW-1185">Reference proteome</keyword>
<name>A0AAN8UGD2_SOLBU</name>
<organism evidence="1 2">
    <name type="scientific">Solanum bulbocastanum</name>
    <name type="common">Wild potato</name>
    <dbReference type="NCBI Taxonomy" id="147425"/>
    <lineage>
        <taxon>Eukaryota</taxon>
        <taxon>Viridiplantae</taxon>
        <taxon>Streptophyta</taxon>
        <taxon>Embryophyta</taxon>
        <taxon>Tracheophyta</taxon>
        <taxon>Spermatophyta</taxon>
        <taxon>Magnoliopsida</taxon>
        <taxon>eudicotyledons</taxon>
        <taxon>Gunneridae</taxon>
        <taxon>Pentapetalae</taxon>
        <taxon>asterids</taxon>
        <taxon>lamiids</taxon>
        <taxon>Solanales</taxon>
        <taxon>Solanaceae</taxon>
        <taxon>Solanoideae</taxon>
        <taxon>Solaneae</taxon>
        <taxon>Solanum</taxon>
    </lineage>
</organism>
<evidence type="ECO:0000313" key="1">
    <source>
        <dbReference type="EMBL" id="KAK6804816.1"/>
    </source>
</evidence>
<accession>A0AAN8UGD2</accession>
<evidence type="ECO:0000313" key="2">
    <source>
        <dbReference type="Proteomes" id="UP001371456"/>
    </source>
</evidence>
<gene>
    <name evidence="1" type="ORF">RDI58_002600</name>
</gene>
<dbReference type="EMBL" id="JBANQN010000001">
    <property type="protein sequence ID" value="KAK6804816.1"/>
    <property type="molecule type" value="Genomic_DNA"/>
</dbReference>
<proteinExistence type="predicted"/>